<gene>
    <name evidence="12" type="ORF">WAE96_12455</name>
</gene>
<accession>A0ABU8EU25</accession>
<evidence type="ECO:0000256" key="1">
    <source>
        <dbReference type="ARBA" id="ARBA00004651"/>
    </source>
</evidence>
<evidence type="ECO:0000256" key="9">
    <source>
        <dbReference type="ARBA" id="ARBA00047594"/>
    </source>
</evidence>
<dbReference type="SMART" id="SM00014">
    <property type="entry name" value="acidPPc"/>
    <property type="match status" value="1"/>
</dbReference>
<evidence type="ECO:0000256" key="8">
    <source>
        <dbReference type="ARBA" id="ARBA00032707"/>
    </source>
</evidence>
<evidence type="ECO:0000256" key="2">
    <source>
        <dbReference type="ARBA" id="ARBA00012374"/>
    </source>
</evidence>
<keyword evidence="3" id="KW-1003">Cell membrane</keyword>
<evidence type="ECO:0000256" key="5">
    <source>
        <dbReference type="ARBA" id="ARBA00022801"/>
    </source>
</evidence>
<feature type="transmembrane region" description="Helical" evidence="10">
    <location>
        <begin position="109"/>
        <end position="137"/>
    </location>
</feature>
<reference evidence="12 13" key="1">
    <citation type="submission" date="2023-12" db="EMBL/GenBank/DDBJ databases">
        <title>Friends and Foes: Symbiotic and Algicidal bacterial influence on Karenia brevis blooms.</title>
        <authorList>
            <person name="Fei C."/>
            <person name="Mohamed A.R."/>
            <person name="Booker A."/>
            <person name="Arshad M."/>
            <person name="Klass S."/>
            <person name="Ahn S."/>
            <person name="Gilbert P.M."/>
            <person name="Heil C.A."/>
            <person name="Martinez J.M."/>
            <person name="Amin S.A."/>
        </authorList>
    </citation>
    <scope>NUCLEOTIDE SEQUENCE [LARGE SCALE GENOMIC DNA]</scope>
    <source>
        <strain evidence="12 13">CE15</strain>
    </source>
</reference>
<feature type="domain" description="Phosphatidic acid phosphatase type 2/haloperoxidase" evidence="11">
    <location>
        <begin position="57"/>
        <end position="164"/>
    </location>
</feature>
<evidence type="ECO:0000256" key="4">
    <source>
        <dbReference type="ARBA" id="ARBA00022692"/>
    </source>
</evidence>
<dbReference type="RefSeq" id="WP_105170314.1">
    <property type="nucleotide sequence ID" value="NZ_JBAWKS010000001.1"/>
</dbReference>
<evidence type="ECO:0000256" key="6">
    <source>
        <dbReference type="ARBA" id="ARBA00022989"/>
    </source>
</evidence>
<dbReference type="PANTHER" id="PTHR14969:SF62">
    <property type="entry name" value="DECAPRENYLPHOSPHORYL-5-PHOSPHORIBOSE PHOSPHATASE RV3807C-RELATED"/>
    <property type="match status" value="1"/>
</dbReference>
<keyword evidence="13" id="KW-1185">Reference proteome</keyword>
<comment type="catalytic activity">
    <reaction evidence="9">
        <text>di-trans,octa-cis-undecaprenyl diphosphate + H2O = di-trans,octa-cis-undecaprenyl phosphate + phosphate + H(+)</text>
        <dbReference type="Rhea" id="RHEA:28094"/>
        <dbReference type="ChEBI" id="CHEBI:15377"/>
        <dbReference type="ChEBI" id="CHEBI:15378"/>
        <dbReference type="ChEBI" id="CHEBI:43474"/>
        <dbReference type="ChEBI" id="CHEBI:58405"/>
        <dbReference type="ChEBI" id="CHEBI:60392"/>
        <dbReference type="EC" id="3.6.1.27"/>
    </reaction>
</comment>
<dbReference type="Pfam" id="PF01569">
    <property type="entry name" value="PAP2"/>
    <property type="match status" value="1"/>
</dbReference>
<keyword evidence="7 10" id="KW-0472">Membrane</keyword>
<dbReference type="InterPro" id="IPR000326">
    <property type="entry name" value="PAP2/HPO"/>
</dbReference>
<evidence type="ECO:0000313" key="13">
    <source>
        <dbReference type="Proteomes" id="UP001382455"/>
    </source>
</evidence>
<keyword evidence="4 10" id="KW-0812">Transmembrane</keyword>
<dbReference type="Gene3D" id="1.20.144.10">
    <property type="entry name" value="Phosphatidic acid phosphatase type 2/haloperoxidase"/>
    <property type="match status" value="1"/>
</dbReference>
<dbReference type="EC" id="3.6.1.27" evidence="2"/>
<sequence length="169" mass="18761">MQTISQLDRKAFFKLFNHQASKRRLYVIKAVSKLGDGFLYLLVGAACYLIDTETSKLALFALVLGFSVERPVYFFLKNTLKRERPSQSIVEGFVVPSDRFSLPSGHSSAAWLFACVITWYFPEFSYVLLLAVAISLSRVMLGVHYPCDIIVGAILGTGFAFVGIFGASL</sequence>
<comment type="caution">
    <text evidence="12">The sequence shown here is derived from an EMBL/GenBank/DDBJ whole genome shotgun (WGS) entry which is preliminary data.</text>
</comment>
<feature type="transmembrane region" description="Helical" evidence="10">
    <location>
        <begin position="30"/>
        <end position="51"/>
    </location>
</feature>
<evidence type="ECO:0000256" key="3">
    <source>
        <dbReference type="ARBA" id="ARBA00022475"/>
    </source>
</evidence>
<feature type="transmembrane region" description="Helical" evidence="10">
    <location>
        <begin position="149"/>
        <end position="167"/>
    </location>
</feature>
<proteinExistence type="predicted"/>
<dbReference type="PANTHER" id="PTHR14969">
    <property type="entry name" value="SPHINGOSINE-1-PHOSPHATE PHOSPHOHYDROLASE"/>
    <property type="match status" value="1"/>
</dbReference>
<evidence type="ECO:0000259" key="11">
    <source>
        <dbReference type="SMART" id="SM00014"/>
    </source>
</evidence>
<dbReference type="CDD" id="cd01610">
    <property type="entry name" value="PAP2_like"/>
    <property type="match status" value="1"/>
</dbReference>
<dbReference type="EMBL" id="JBAWKS010000001">
    <property type="protein sequence ID" value="MEI4550478.1"/>
    <property type="molecule type" value="Genomic_DNA"/>
</dbReference>
<comment type="subcellular location">
    <subcellularLocation>
        <location evidence="1">Cell membrane</location>
        <topology evidence="1">Multi-pass membrane protein</topology>
    </subcellularLocation>
</comment>
<evidence type="ECO:0000313" key="12">
    <source>
        <dbReference type="EMBL" id="MEI4550478.1"/>
    </source>
</evidence>
<evidence type="ECO:0000256" key="7">
    <source>
        <dbReference type="ARBA" id="ARBA00023136"/>
    </source>
</evidence>
<name>A0ABU8EU25_9GAMM</name>
<feature type="transmembrane region" description="Helical" evidence="10">
    <location>
        <begin position="57"/>
        <end position="76"/>
    </location>
</feature>
<dbReference type="Proteomes" id="UP001382455">
    <property type="component" value="Unassembled WGS sequence"/>
</dbReference>
<keyword evidence="6 10" id="KW-1133">Transmembrane helix</keyword>
<dbReference type="SUPFAM" id="SSF48317">
    <property type="entry name" value="Acid phosphatase/Vanadium-dependent haloperoxidase"/>
    <property type="match status" value="1"/>
</dbReference>
<dbReference type="InterPro" id="IPR036938">
    <property type="entry name" value="PAP2/HPO_sf"/>
</dbReference>
<organism evidence="12 13">
    <name type="scientific">Pseudoalteromonas spongiae</name>
    <dbReference type="NCBI Taxonomy" id="298657"/>
    <lineage>
        <taxon>Bacteria</taxon>
        <taxon>Pseudomonadati</taxon>
        <taxon>Pseudomonadota</taxon>
        <taxon>Gammaproteobacteria</taxon>
        <taxon>Alteromonadales</taxon>
        <taxon>Pseudoalteromonadaceae</taxon>
        <taxon>Pseudoalteromonas</taxon>
    </lineage>
</organism>
<keyword evidence="5" id="KW-0378">Hydrolase</keyword>
<protein>
    <recommendedName>
        <fullName evidence="2">undecaprenyl-diphosphate phosphatase</fullName>
        <ecNumber evidence="2">3.6.1.27</ecNumber>
    </recommendedName>
    <alternativeName>
        <fullName evidence="8">Undecaprenyl pyrophosphate phosphatase</fullName>
    </alternativeName>
</protein>
<evidence type="ECO:0000256" key="10">
    <source>
        <dbReference type="SAM" id="Phobius"/>
    </source>
</evidence>